<evidence type="ECO:0000313" key="2">
    <source>
        <dbReference type="EMBL" id="TVU32779.1"/>
    </source>
</evidence>
<gene>
    <name evidence="2" type="ORF">EJB05_24535</name>
</gene>
<name>A0A5J9V9J7_9POAL</name>
<keyword evidence="3" id="KW-1185">Reference proteome</keyword>
<proteinExistence type="predicted"/>
<evidence type="ECO:0000256" key="1">
    <source>
        <dbReference type="SAM" id="MobiDB-lite"/>
    </source>
</evidence>
<organism evidence="2 3">
    <name type="scientific">Eragrostis curvula</name>
    <name type="common">weeping love grass</name>
    <dbReference type="NCBI Taxonomy" id="38414"/>
    <lineage>
        <taxon>Eukaryota</taxon>
        <taxon>Viridiplantae</taxon>
        <taxon>Streptophyta</taxon>
        <taxon>Embryophyta</taxon>
        <taxon>Tracheophyta</taxon>
        <taxon>Spermatophyta</taxon>
        <taxon>Magnoliopsida</taxon>
        <taxon>Liliopsida</taxon>
        <taxon>Poales</taxon>
        <taxon>Poaceae</taxon>
        <taxon>PACMAD clade</taxon>
        <taxon>Chloridoideae</taxon>
        <taxon>Eragrostideae</taxon>
        <taxon>Eragrostidinae</taxon>
        <taxon>Eragrostis</taxon>
    </lineage>
</organism>
<dbReference type="OrthoDB" id="10607621at2759"/>
<accession>A0A5J9V9J7</accession>
<dbReference type="AlphaFoldDB" id="A0A5J9V9J7"/>
<dbReference type="EMBL" id="RWGY01000011">
    <property type="protein sequence ID" value="TVU32779.1"/>
    <property type="molecule type" value="Genomic_DNA"/>
</dbReference>
<dbReference type="Gramene" id="TVU32779">
    <property type="protein sequence ID" value="TVU32779"/>
    <property type="gene ID" value="EJB05_24535"/>
</dbReference>
<comment type="caution">
    <text evidence="2">The sequence shown here is derived from an EMBL/GenBank/DDBJ whole genome shotgun (WGS) entry which is preliminary data.</text>
</comment>
<sequence>MERVEMMTANARCFDLVEPKPDMEHAARSNEAERTEMGRARLMLKNLELDEEEMKAHAGSKAEKPKKKLLPKPVPRQFSVAGDGKKRKKMLRVGKEFVDCIAGIPHPPPFQSYPSSDVQFMEIQESYVAKERAIREEHERIIKQYEVHGYAEIEVTDDEEEV</sequence>
<feature type="compositionally biased region" description="Basic and acidic residues" evidence="1">
    <location>
        <begin position="54"/>
        <end position="63"/>
    </location>
</feature>
<reference evidence="2 3" key="1">
    <citation type="journal article" date="2019" name="Sci. Rep.">
        <title>A high-quality genome of Eragrostis curvula grass provides insights into Poaceae evolution and supports new strategies to enhance forage quality.</title>
        <authorList>
            <person name="Carballo J."/>
            <person name="Santos B.A.C.M."/>
            <person name="Zappacosta D."/>
            <person name="Garbus I."/>
            <person name="Selva J.P."/>
            <person name="Gallo C.A."/>
            <person name="Diaz A."/>
            <person name="Albertini E."/>
            <person name="Caccamo M."/>
            <person name="Echenique V."/>
        </authorList>
    </citation>
    <scope>NUCLEOTIDE SEQUENCE [LARGE SCALE GENOMIC DNA]</scope>
    <source>
        <strain evidence="3">cv. Victoria</strain>
        <tissue evidence="2">Leaf</tissue>
    </source>
</reference>
<feature type="non-terminal residue" evidence="2">
    <location>
        <position position="1"/>
    </location>
</feature>
<dbReference type="Proteomes" id="UP000324897">
    <property type="component" value="Chromosome 1"/>
</dbReference>
<protein>
    <submittedName>
        <fullName evidence="2">Uncharacterized protein</fullName>
    </submittedName>
</protein>
<evidence type="ECO:0000313" key="3">
    <source>
        <dbReference type="Proteomes" id="UP000324897"/>
    </source>
</evidence>
<feature type="region of interest" description="Disordered" evidence="1">
    <location>
        <begin position="53"/>
        <end position="86"/>
    </location>
</feature>